<dbReference type="Proteomes" id="UP001057305">
    <property type="component" value="Chromosome"/>
</dbReference>
<protein>
    <submittedName>
        <fullName evidence="1">Uncharacterized protein</fullName>
    </submittedName>
</protein>
<dbReference type="AlphaFoldDB" id="A0A9X9N441"/>
<dbReference type="EMBL" id="CP073116">
    <property type="protein sequence ID" value="UTG72590.1"/>
    <property type="molecule type" value="Genomic_DNA"/>
</dbReference>
<evidence type="ECO:0000313" key="1">
    <source>
        <dbReference type="EMBL" id="UTG72590.1"/>
    </source>
</evidence>
<proteinExistence type="predicted"/>
<accession>A0A9X9N441</accession>
<reference evidence="1" key="1">
    <citation type="submission" date="2021-04" db="EMBL/GenBank/DDBJ databases">
        <title>Characterizing Neisseria spp. as novel respiratory pathobionts in bronchiectasis.</title>
        <authorList>
            <person name="Li L."/>
            <person name="Mac Aogain M."/>
            <person name="Xu T."/>
            <person name="Jaggi T.K."/>
            <person name="Chan L.Y."/>
            <person name="Keir H.R."/>
            <person name="Dicker A.J."/>
            <person name="Qu J."/>
            <person name="Liu Y."/>
            <person name="Chen H.S."/>
            <person name="Koh M.S."/>
            <person name="Ong T.H."/>
            <person name="Lim A.Y.H."/>
            <person name="Abisheganaden J."/>
            <person name="Low T.B."/>
            <person name="Oliver B.G."/>
            <person name="Tan N.S."/>
            <person name="Fang M."/>
            <person name="Chalmers J.D."/>
            <person name="Chotirmall S.H."/>
        </authorList>
    </citation>
    <scope>NUCLEOTIDE SEQUENCE</scope>
    <source>
        <strain evidence="1">TT0073</strain>
    </source>
</reference>
<organism evidence="1 2">
    <name type="scientific">Neisseria subflava</name>
    <dbReference type="NCBI Taxonomy" id="28449"/>
    <lineage>
        <taxon>Bacteria</taxon>
        <taxon>Pseudomonadati</taxon>
        <taxon>Pseudomonadota</taxon>
        <taxon>Betaproteobacteria</taxon>
        <taxon>Neisseriales</taxon>
        <taxon>Neisseriaceae</taxon>
        <taxon>Neisseria</taxon>
    </lineage>
</organism>
<sequence>MEINMPFLKIPYRDYPKEGLFKNFYRENIYKIEEFKDEFKYYEYTPIEKIIIDEHNLVPFIFFSSEGINYLMPKIIDSISNGIRNNDIPVNIEEFIINIPTAENITHALNLLKKDELIILKKYLEKILFGDSSNLIQQIGEHYLFRSIEYLEKLINNS</sequence>
<evidence type="ECO:0000313" key="2">
    <source>
        <dbReference type="Proteomes" id="UP001057305"/>
    </source>
</evidence>
<name>A0A9X9N441_NEISU</name>
<gene>
    <name evidence="1" type="ORF">KCG56_04030</name>
</gene>